<gene>
    <name evidence="2" type="ORF">DXA38_03120</name>
</gene>
<feature type="transmembrane region" description="Helical" evidence="1">
    <location>
        <begin position="299"/>
        <end position="316"/>
    </location>
</feature>
<keyword evidence="1" id="KW-1133">Transmembrane helix</keyword>
<name>A0A3E2W1I7_CLOIN</name>
<feature type="transmembrane region" description="Helical" evidence="1">
    <location>
        <begin position="322"/>
        <end position="340"/>
    </location>
</feature>
<dbReference type="Proteomes" id="UP000260025">
    <property type="component" value="Unassembled WGS sequence"/>
</dbReference>
<dbReference type="RefSeq" id="WP_117441954.1">
    <property type="nucleotide sequence ID" value="NZ_QVEV01000003.1"/>
</dbReference>
<keyword evidence="1" id="KW-0472">Membrane</keyword>
<feature type="transmembrane region" description="Helical" evidence="1">
    <location>
        <begin position="22"/>
        <end position="41"/>
    </location>
</feature>
<feature type="transmembrane region" description="Helical" evidence="1">
    <location>
        <begin position="266"/>
        <end position="287"/>
    </location>
</feature>
<sequence>MIFLIIIGLAGNYIYDIQKSPIAIIKDIVALLKFFIVYIYAERYISLKKSQKIIKKILKFVRIYLIFLMIFAIINQFTNIGMDSGYRGVIKTYMFMYSHSTFMVASVIAVSSILIGDGIKKNWLYLCMATIILCFSMRAKAFIYIITVSILYIVVNGKYHFINHHSIKKTSNRLLKTGVLIAVVGLIINRDKITAYWDWGLMAARPALYIVGFKIMFDYFPLGSGFGTFGSSISGEFYSSLYYKYGIQNTSGLIKSEGYKYMADTYWPYIIAQYGLVGMILYMLGLYEILKLIIQDTKSDTDCFIASISLFIYLIISCFVESGFTNASIILIAFVLGYYMRVQSIMKGTDKI</sequence>
<keyword evidence="1" id="KW-0812">Transmembrane</keyword>
<comment type="caution">
    <text evidence="2">The sequence shown here is derived from an EMBL/GenBank/DDBJ whole genome shotgun (WGS) entry which is preliminary data.</text>
</comment>
<reference evidence="2 3" key="1">
    <citation type="submission" date="2018-08" db="EMBL/GenBank/DDBJ databases">
        <title>A genome reference for cultivated species of the human gut microbiota.</title>
        <authorList>
            <person name="Zou Y."/>
            <person name="Xue W."/>
            <person name="Luo G."/>
        </authorList>
    </citation>
    <scope>NUCLEOTIDE SEQUENCE [LARGE SCALE GENOMIC DNA]</scope>
    <source>
        <strain evidence="2 3">OF01-2LB</strain>
    </source>
</reference>
<feature type="transmembrane region" description="Helical" evidence="1">
    <location>
        <begin position="173"/>
        <end position="189"/>
    </location>
</feature>
<organism evidence="2 3">
    <name type="scientific">Clostridium innocuum</name>
    <dbReference type="NCBI Taxonomy" id="1522"/>
    <lineage>
        <taxon>Bacteria</taxon>
        <taxon>Bacillati</taxon>
        <taxon>Bacillota</taxon>
        <taxon>Clostridia</taxon>
        <taxon>Eubacteriales</taxon>
        <taxon>Clostridiaceae</taxon>
        <taxon>Clostridium</taxon>
    </lineage>
</organism>
<feature type="transmembrane region" description="Helical" evidence="1">
    <location>
        <begin position="123"/>
        <end position="153"/>
    </location>
</feature>
<evidence type="ECO:0000313" key="2">
    <source>
        <dbReference type="EMBL" id="RGC17971.1"/>
    </source>
</evidence>
<protein>
    <submittedName>
        <fullName evidence="2">Uncharacterized protein</fullName>
    </submittedName>
</protein>
<evidence type="ECO:0000256" key="1">
    <source>
        <dbReference type="SAM" id="Phobius"/>
    </source>
</evidence>
<dbReference type="AlphaFoldDB" id="A0A3E2W1I7"/>
<feature type="transmembrane region" description="Helical" evidence="1">
    <location>
        <begin position="61"/>
        <end position="82"/>
    </location>
</feature>
<feature type="transmembrane region" description="Helical" evidence="1">
    <location>
        <begin position="94"/>
        <end position="116"/>
    </location>
</feature>
<dbReference type="EMBL" id="QVEV01000003">
    <property type="protein sequence ID" value="RGC17971.1"/>
    <property type="molecule type" value="Genomic_DNA"/>
</dbReference>
<proteinExistence type="predicted"/>
<evidence type="ECO:0000313" key="3">
    <source>
        <dbReference type="Proteomes" id="UP000260025"/>
    </source>
</evidence>
<dbReference type="OrthoDB" id="1886007at2"/>
<accession>A0A3E2W1I7</accession>